<feature type="transmembrane region" description="Helical" evidence="1">
    <location>
        <begin position="21"/>
        <end position="42"/>
    </location>
</feature>
<sequence>MAHLTRVLKSEWTKVTTVRSTLWTLVLAFFLTVSIGIAFSALLKNLSNEERGGPLDPTYVSFSGMSMGQLAMVAFGVLVVSGEYSTGMIRASLGAVPQRGVFMAAKLVACTALALLVGMVTSVATFFGSQLVLGEEKASITDDGVLRAVVCGGLYMTLMALFSMGVTWMLRSPLLAFSILMPFFFIVSGILGVVEATRKIAQFLPDQAGMTMLAVNDLTDFDRAYGPGGALLIMLAWVAAALIGGYVMLKRRDA</sequence>
<proteinExistence type="predicted"/>
<reference evidence="2" key="1">
    <citation type="submission" date="2021-06" db="EMBL/GenBank/DDBJ databases">
        <title>Sequencing of actinobacteria type strains.</title>
        <authorList>
            <person name="Nguyen G.-S."/>
            <person name="Wentzel A."/>
        </authorList>
    </citation>
    <scope>NUCLEOTIDE SEQUENCE</scope>
    <source>
        <strain evidence="2">P38-E01</strain>
    </source>
</reference>
<protein>
    <submittedName>
        <fullName evidence="2">ABC transporter permease</fullName>
    </submittedName>
</protein>
<feature type="transmembrane region" description="Helical" evidence="1">
    <location>
        <begin position="228"/>
        <end position="249"/>
    </location>
</feature>
<evidence type="ECO:0000256" key="1">
    <source>
        <dbReference type="SAM" id="Phobius"/>
    </source>
</evidence>
<dbReference type="AlphaFoldDB" id="A0A949JC87"/>
<name>A0A949JC87_9ACTN</name>
<organism evidence="2 3">
    <name type="scientific">Streptomyces tardus</name>
    <dbReference type="NCBI Taxonomy" id="2780544"/>
    <lineage>
        <taxon>Bacteria</taxon>
        <taxon>Bacillati</taxon>
        <taxon>Actinomycetota</taxon>
        <taxon>Actinomycetes</taxon>
        <taxon>Kitasatosporales</taxon>
        <taxon>Streptomycetaceae</taxon>
        <taxon>Streptomyces</taxon>
    </lineage>
</organism>
<keyword evidence="3" id="KW-1185">Reference proteome</keyword>
<comment type="caution">
    <text evidence="2">The sequence shown here is derived from an EMBL/GenBank/DDBJ whole genome shotgun (WGS) entry which is preliminary data.</text>
</comment>
<feature type="transmembrane region" description="Helical" evidence="1">
    <location>
        <begin position="62"/>
        <end position="80"/>
    </location>
</feature>
<keyword evidence="1" id="KW-0472">Membrane</keyword>
<feature type="transmembrane region" description="Helical" evidence="1">
    <location>
        <begin position="174"/>
        <end position="194"/>
    </location>
</feature>
<accession>A0A949JC87</accession>
<evidence type="ECO:0000313" key="3">
    <source>
        <dbReference type="Proteomes" id="UP000694501"/>
    </source>
</evidence>
<dbReference type="RefSeq" id="WP_211039874.1">
    <property type="nucleotide sequence ID" value="NZ_JAELVF020000001.1"/>
</dbReference>
<keyword evidence="1" id="KW-0812">Transmembrane</keyword>
<dbReference type="EMBL" id="JAELVF020000001">
    <property type="protein sequence ID" value="MBU7596353.1"/>
    <property type="molecule type" value="Genomic_DNA"/>
</dbReference>
<dbReference type="Proteomes" id="UP000694501">
    <property type="component" value="Unassembled WGS sequence"/>
</dbReference>
<feature type="transmembrane region" description="Helical" evidence="1">
    <location>
        <begin position="144"/>
        <end position="162"/>
    </location>
</feature>
<keyword evidence="1" id="KW-1133">Transmembrane helix</keyword>
<feature type="transmembrane region" description="Helical" evidence="1">
    <location>
        <begin position="101"/>
        <end position="124"/>
    </location>
</feature>
<evidence type="ECO:0000313" key="2">
    <source>
        <dbReference type="EMBL" id="MBU7596353.1"/>
    </source>
</evidence>
<gene>
    <name evidence="2" type="ORF">JGS22_001530</name>
</gene>